<dbReference type="EMBL" id="OU015430">
    <property type="protein sequence ID" value="CAG4967902.1"/>
    <property type="molecule type" value="Genomic_DNA"/>
</dbReference>
<sequence length="618" mass="64838">MSLHPTVERVTARIIERSRHTRGDYLRRMDEARAQSPARTPARLALSCGNLAHGFAASGEDKPALRDGHAGNIGIVTAYNDMLSAHQPLEQYPSLIRAAARAAGGSAQVAGGVPAMCDGVTQGRAGMELSLFSRDTIALATAVALSHDMFDAALLMGVCDKIVPGLLIGALSFGHLPVVFVPAGPMTTGLSNRDKAAVRQRYAEGRATREELLEAEARSYHGAGTCTFYGTANSNQMLMEVMGLHMPGTAFVNPGTPLRDALTVAATEQALRITALGDDYRPLAHTVDEKAIVNAMVGLAATGGSTNHAIHLVAIARAAGIAIDWDDLDALSRVTPLLARIYPNGSADVNHFHAAGGLGFAIGELIGAGLLHPDIACVHGGDLRQQAMEPWLDDLALRWRAPPATSLDPSVLRGVAMPFDAEGGLRRLAGNLGRAVVKVSAVAPAHRSITAPARVFDSQDAVLDAFRAGTLEGDFVCVVRGQGPRANGMPELHKLTPTLGVLQDRGQRIALLTDGRMSGASGKVLAAIHVTPEAIDGGALARLRDGDRVRIDADAGTLDAQVDAAQWRAREPARTIDPSSRAGMGRELFGLMRAHAGTAEQGACSLFADPDIARAEVA</sequence>
<evidence type="ECO:0000256" key="7">
    <source>
        <dbReference type="ARBA" id="ARBA00023239"/>
    </source>
</evidence>
<feature type="binding site" evidence="9">
    <location>
        <position position="159"/>
    </location>
    <ligand>
        <name>[4Fe-4S] cluster</name>
        <dbReference type="ChEBI" id="CHEBI:49883"/>
    </ligand>
</feature>
<dbReference type="GO" id="GO:0004456">
    <property type="term" value="F:phosphogluconate dehydratase activity"/>
    <property type="evidence" value="ECO:0007669"/>
    <property type="project" value="UniProtKB-EC"/>
</dbReference>
<dbReference type="SUPFAM" id="SSF52016">
    <property type="entry name" value="LeuD/IlvD-like"/>
    <property type="match status" value="1"/>
</dbReference>
<comment type="pathway">
    <text evidence="9">Carbohydrate metabolism; Entner-Doudoroff pathway.</text>
</comment>
<evidence type="ECO:0000259" key="12">
    <source>
        <dbReference type="Pfam" id="PF24877"/>
    </source>
</evidence>
<dbReference type="InterPro" id="IPR020558">
    <property type="entry name" value="DiOHA_6PGluconate_deHydtase_CS"/>
</dbReference>
<gene>
    <name evidence="9 13" type="primary">edd</name>
    <name evidence="13" type="ORF">LYB30171_00146</name>
</gene>
<evidence type="ECO:0000256" key="3">
    <source>
        <dbReference type="ARBA" id="ARBA00022723"/>
    </source>
</evidence>
<keyword evidence="14" id="KW-1185">Reference proteome</keyword>
<keyword evidence="3 9" id="KW-0479">Metal-binding</keyword>
<evidence type="ECO:0000256" key="9">
    <source>
        <dbReference type="HAMAP-Rule" id="MF_02094"/>
    </source>
</evidence>
<dbReference type="Pfam" id="PF24877">
    <property type="entry name" value="ILV_EDD_C"/>
    <property type="match status" value="1"/>
</dbReference>
<evidence type="ECO:0000256" key="1">
    <source>
        <dbReference type="ARBA" id="ARBA00006486"/>
    </source>
</evidence>
<keyword evidence="6 9" id="KW-0311">Gluconate utilization</keyword>
<dbReference type="PANTHER" id="PTHR43661">
    <property type="entry name" value="D-XYLONATE DEHYDRATASE"/>
    <property type="match status" value="1"/>
</dbReference>
<reference evidence="13 14" key="1">
    <citation type="submission" date="2021-04" db="EMBL/GenBank/DDBJ databases">
        <authorList>
            <person name="Rodrigo-Torres L."/>
            <person name="Arahal R. D."/>
            <person name="Lucena T."/>
        </authorList>
    </citation>
    <scope>NUCLEOTIDE SEQUENCE [LARGE SCALE GENOMIC DNA]</scope>
    <source>
        <strain evidence="13 14">CECT 30171</strain>
    </source>
</reference>
<comment type="catalytic activity">
    <reaction evidence="9">
        <text>6-phospho-D-gluconate = 2-dehydro-3-deoxy-6-phospho-D-gluconate + H2O</text>
        <dbReference type="Rhea" id="RHEA:17277"/>
        <dbReference type="ChEBI" id="CHEBI:15377"/>
        <dbReference type="ChEBI" id="CHEBI:57569"/>
        <dbReference type="ChEBI" id="CHEBI:58759"/>
        <dbReference type="EC" id="4.2.1.12"/>
    </reaction>
</comment>
<comment type="cofactor">
    <cofactor evidence="9">
        <name>[4Fe-4S] cluster</name>
        <dbReference type="ChEBI" id="CHEBI:49883"/>
    </cofactor>
    <text evidence="9">Binds 1 [4Fe-4S] cluster.</text>
</comment>
<keyword evidence="7 9" id="KW-0456">Lyase</keyword>
<dbReference type="SUPFAM" id="SSF143975">
    <property type="entry name" value="IlvD/EDD N-terminal domain-like"/>
    <property type="match status" value="1"/>
</dbReference>
<evidence type="ECO:0000313" key="14">
    <source>
        <dbReference type="Proteomes" id="UP000680116"/>
    </source>
</evidence>
<evidence type="ECO:0000256" key="10">
    <source>
        <dbReference type="NCBIfam" id="TIGR01196"/>
    </source>
</evidence>
<feature type="domain" description="Dihydroxy-acid/6-phosphogluconate dehydratase N-terminal" evidence="11">
    <location>
        <begin position="72"/>
        <end position="385"/>
    </location>
</feature>
<keyword evidence="2 9" id="KW-0004">4Fe-4S</keyword>
<dbReference type="InterPro" id="IPR037237">
    <property type="entry name" value="IlvD/EDD_N"/>
</dbReference>
<feature type="domain" description="Dihydroxy-acid/6-phosphogluconate dehydratase C-terminal" evidence="12">
    <location>
        <begin position="411"/>
        <end position="603"/>
    </location>
</feature>
<evidence type="ECO:0000259" key="11">
    <source>
        <dbReference type="Pfam" id="PF00920"/>
    </source>
</evidence>
<dbReference type="Gene3D" id="3.50.30.80">
    <property type="entry name" value="IlvD/EDD C-terminal domain-like"/>
    <property type="match status" value="1"/>
</dbReference>
<evidence type="ECO:0000256" key="2">
    <source>
        <dbReference type="ARBA" id="ARBA00022485"/>
    </source>
</evidence>
<dbReference type="PANTHER" id="PTHR43661:SF1">
    <property type="entry name" value="PHOSPHOGLUCONATE DEHYDRATASE"/>
    <property type="match status" value="1"/>
</dbReference>
<evidence type="ECO:0000313" key="13">
    <source>
        <dbReference type="EMBL" id="CAG4967902.1"/>
    </source>
</evidence>
<keyword evidence="4 9" id="KW-0408">Iron</keyword>
<evidence type="ECO:0000256" key="6">
    <source>
        <dbReference type="ARBA" id="ARBA00023064"/>
    </source>
</evidence>
<keyword evidence="5 9" id="KW-0411">Iron-sulfur</keyword>
<comment type="similarity">
    <text evidence="1 9">Belongs to the IlvD/Edd family.</text>
</comment>
<dbReference type="PROSITE" id="PS00886">
    <property type="entry name" value="ILVD_EDD_1"/>
    <property type="match status" value="1"/>
</dbReference>
<organism evidence="13 14">
    <name type="scientific">Novilysobacter luteus</name>
    <dbReference type="NCBI Taxonomy" id="2822368"/>
    <lineage>
        <taxon>Bacteria</taxon>
        <taxon>Pseudomonadati</taxon>
        <taxon>Pseudomonadota</taxon>
        <taxon>Gammaproteobacteria</taxon>
        <taxon>Lysobacterales</taxon>
        <taxon>Lysobacteraceae</taxon>
        <taxon>Novilysobacter</taxon>
    </lineage>
</organism>
<dbReference type="NCBIfam" id="TIGR01196">
    <property type="entry name" value="edd"/>
    <property type="match status" value="1"/>
</dbReference>
<dbReference type="EC" id="4.2.1.12" evidence="9 10"/>
<dbReference type="PROSITE" id="PS00887">
    <property type="entry name" value="ILVD_EDD_2"/>
    <property type="match status" value="1"/>
</dbReference>
<dbReference type="Proteomes" id="UP000680116">
    <property type="component" value="Chromosome"/>
</dbReference>
<dbReference type="InterPro" id="IPR042096">
    <property type="entry name" value="Dihydro-acid_dehy_C"/>
</dbReference>
<keyword evidence="8 9" id="KW-0119">Carbohydrate metabolism</keyword>
<proteinExistence type="inferred from homology"/>
<accession>A0ABN7QXP1</accession>
<name>A0ABN7QXP1_9GAMM</name>
<feature type="binding site" evidence="9">
    <location>
        <position position="226"/>
    </location>
    <ligand>
        <name>[4Fe-4S] cluster</name>
        <dbReference type="ChEBI" id="CHEBI:49883"/>
    </ligand>
</feature>
<evidence type="ECO:0000256" key="4">
    <source>
        <dbReference type="ARBA" id="ARBA00023004"/>
    </source>
</evidence>
<dbReference type="RefSeq" id="WP_215219182.1">
    <property type="nucleotide sequence ID" value="NZ_OU015430.1"/>
</dbReference>
<dbReference type="Pfam" id="PF00920">
    <property type="entry name" value="ILVD_EDD_N"/>
    <property type="match status" value="1"/>
</dbReference>
<comment type="function">
    <text evidence="9">Catalyzes the dehydration of 6-phospho-D-gluconate to 2-dehydro-3-deoxy-6-phospho-D-gluconate.</text>
</comment>
<evidence type="ECO:0000256" key="8">
    <source>
        <dbReference type="ARBA" id="ARBA00023277"/>
    </source>
</evidence>
<dbReference type="InterPro" id="IPR000581">
    <property type="entry name" value="ILV_EDD_N"/>
</dbReference>
<protein>
    <recommendedName>
        <fullName evidence="9 10">Phosphogluconate dehydratase</fullName>
        <ecNumber evidence="9 10">4.2.1.12</ecNumber>
    </recommendedName>
</protein>
<dbReference type="InterPro" id="IPR004786">
    <property type="entry name" value="6-phosphgluc_deHydtase"/>
</dbReference>
<dbReference type="HAMAP" id="MF_02094">
    <property type="entry name" value="Edd"/>
    <property type="match status" value="1"/>
</dbReference>
<dbReference type="InterPro" id="IPR056740">
    <property type="entry name" value="ILV_EDD_C"/>
</dbReference>
<evidence type="ECO:0000256" key="5">
    <source>
        <dbReference type="ARBA" id="ARBA00023014"/>
    </source>
</evidence>